<reference evidence="3" key="1">
    <citation type="submission" date="2020-02" db="EMBL/GenBank/DDBJ databases">
        <authorList>
            <person name="Meier V. D."/>
        </authorList>
    </citation>
    <scope>NUCLEOTIDE SEQUENCE</scope>
    <source>
        <strain evidence="3">AVDCRST_MAG77</strain>
    </source>
</reference>
<keyword evidence="3" id="KW-0436">Ligase</keyword>
<dbReference type="InterPro" id="IPR032466">
    <property type="entry name" value="Metal_Hydrolase"/>
</dbReference>
<dbReference type="InterPro" id="IPR032465">
    <property type="entry name" value="ACMSD"/>
</dbReference>
<dbReference type="Gene3D" id="3.20.20.140">
    <property type="entry name" value="Metal-dependent hydrolases"/>
    <property type="match status" value="1"/>
</dbReference>
<proteinExistence type="predicted"/>
<dbReference type="GO" id="GO:0016787">
    <property type="term" value="F:hydrolase activity"/>
    <property type="evidence" value="ECO:0007669"/>
    <property type="project" value="InterPro"/>
</dbReference>
<dbReference type="EMBL" id="CADCTC010000204">
    <property type="protein sequence ID" value="CAA9280175.1"/>
    <property type="molecule type" value="Genomic_DNA"/>
</dbReference>
<protein>
    <submittedName>
        <fullName evidence="3">GMP synthase [glutamine-hydrolyzing], amidotransferase subunit / GMP synthase [glutamine-hydrolyzing], ATP pyrophosphatase subunit</fullName>
        <ecNumber evidence="3">6.3.5.2</ecNumber>
    </submittedName>
</protein>
<dbReference type="AlphaFoldDB" id="A0A6J4JHN6"/>
<dbReference type="PANTHER" id="PTHR21240:SF28">
    <property type="entry name" value="ISO-OROTATE DECARBOXYLASE (EUROFUNG)"/>
    <property type="match status" value="1"/>
</dbReference>
<name>A0A6J4JHN6_9CHLR</name>
<dbReference type="GO" id="GO:0016831">
    <property type="term" value="F:carboxy-lyase activity"/>
    <property type="evidence" value="ECO:0007669"/>
    <property type="project" value="InterPro"/>
</dbReference>
<dbReference type="GO" id="GO:0005737">
    <property type="term" value="C:cytoplasm"/>
    <property type="evidence" value="ECO:0007669"/>
    <property type="project" value="TreeGrafter"/>
</dbReference>
<feature type="domain" description="Amidohydrolase-related" evidence="2">
    <location>
        <begin position="69"/>
        <end position="301"/>
    </location>
</feature>
<dbReference type="Pfam" id="PF04909">
    <property type="entry name" value="Amidohydro_2"/>
    <property type="match status" value="1"/>
</dbReference>
<dbReference type="GO" id="GO:0016740">
    <property type="term" value="F:transferase activity"/>
    <property type="evidence" value="ECO:0007669"/>
    <property type="project" value="UniProtKB-KW"/>
</dbReference>
<dbReference type="GO" id="GO:0019748">
    <property type="term" value="P:secondary metabolic process"/>
    <property type="evidence" value="ECO:0007669"/>
    <property type="project" value="TreeGrafter"/>
</dbReference>
<gene>
    <name evidence="3" type="ORF">AVDCRST_MAG77-4333</name>
</gene>
<dbReference type="EC" id="6.3.5.2" evidence="3"/>
<accession>A0A6J4JHN6</accession>
<keyword evidence="3" id="KW-0808">Transferase</keyword>
<dbReference type="SUPFAM" id="SSF51556">
    <property type="entry name" value="Metallo-dependent hydrolases"/>
    <property type="match status" value="1"/>
</dbReference>
<dbReference type="InterPro" id="IPR006680">
    <property type="entry name" value="Amidohydro-rel"/>
</dbReference>
<sequence length="308" mass="33534">MKPTPRDGEQMTTPVVDHHQHLFSPAAAALMSVETIDAEALVAHLNDAGIGRAVVLSVAYAFGSPNRTLPDEYAQVQAENDWTSEQVGRFPDRLRGLCGLNPLRGYALEELARCAEDSSARHVRHGLKLHLGNSVVDYHDSQHVAQLRRVFGAANGHGMAIVVHMRASFRHKLPYGSDEARVFLDELLPAAPDVPVQIAHLTGSSGYAADPLVDQALAVFAEAIAAGDPRVGRLLFDVATNVDPDAPPEERELIARRIRELGVERVLYGSDAPLPGNEPRRGWAAFRTLPLSEAELRTIAENVAPHMR</sequence>
<keyword evidence="1" id="KW-0456">Lyase</keyword>
<dbReference type="GO" id="GO:0003922">
    <property type="term" value="F:GMP synthase (glutamine-hydrolyzing) activity"/>
    <property type="evidence" value="ECO:0007669"/>
    <property type="project" value="UniProtKB-EC"/>
</dbReference>
<evidence type="ECO:0000259" key="2">
    <source>
        <dbReference type="Pfam" id="PF04909"/>
    </source>
</evidence>
<evidence type="ECO:0000256" key="1">
    <source>
        <dbReference type="ARBA" id="ARBA00023239"/>
    </source>
</evidence>
<dbReference type="PANTHER" id="PTHR21240">
    <property type="entry name" value="2-AMINO-3-CARBOXYLMUCONATE-6-SEMIALDEHYDE DECARBOXYLASE"/>
    <property type="match status" value="1"/>
</dbReference>
<organism evidence="3">
    <name type="scientific">uncultured Chloroflexota bacterium</name>
    <dbReference type="NCBI Taxonomy" id="166587"/>
    <lineage>
        <taxon>Bacteria</taxon>
        <taxon>Bacillati</taxon>
        <taxon>Chloroflexota</taxon>
        <taxon>environmental samples</taxon>
    </lineage>
</organism>
<evidence type="ECO:0000313" key="3">
    <source>
        <dbReference type="EMBL" id="CAA9280175.1"/>
    </source>
</evidence>